<accession>A0A819A7R0</accession>
<dbReference type="InterPro" id="IPR002859">
    <property type="entry name" value="PKD/REJ-like"/>
</dbReference>
<evidence type="ECO:0000313" key="3">
    <source>
        <dbReference type="Proteomes" id="UP000663881"/>
    </source>
</evidence>
<organism evidence="2 3">
    <name type="scientific">Adineta steineri</name>
    <dbReference type="NCBI Taxonomy" id="433720"/>
    <lineage>
        <taxon>Eukaryota</taxon>
        <taxon>Metazoa</taxon>
        <taxon>Spiralia</taxon>
        <taxon>Gnathifera</taxon>
        <taxon>Rotifera</taxon>
        <taxon>Eurotatoria</taxon>
        <taxon>Bdelloidea</taxon>
        <taxon>Adinetida</taxon>
        <taxon>Adinetidae</taxon>
        <taxon>Adineta</taxon>
    </lineage>
</organism>
<evidence type="ECO:0000313" key="2">
    <source>
        <dbReference type="EMBL" id="CAF3777854.1"/>
    </source>
</evidence>
<dbReference type="Pfam" id="PF02010">
    <property type="entry name" value="REJ"/>
    <property type="match status" value="1"/>
</dbReference>
<protein>
    <recommendedName>
        <fullName evidence="1">PKD/REJ-like domain-containing protein</fullName>
    </recommendedName>
</protein>
<dbReference type="Proteomes" id="UP000663881">
    <property type="component" value="Unassembled WGS sequence"/>
</dbReference>
<feature type="non-terminal residue" evidence="2">
    <location>
        <position position="1"/>
    </location>
</feature>
<gene>
    <name evidence="2" type="ORF">OKA104_LOCUS17203</name>
</gene>
<dbReference type="AlphaFoldDB" id="A0A819A7R0"/>
<reference evidence="2" key="1">
    <citation type="submission" date="2021-02" db="EMBL/GenBank/DDBJ databases">
        <authorList>
            <person name="Nowell W R."/>
        </authorList>
    </citation>
    <scope>NUCLEOTIDE SEQUENCE</scope>
</reference>
<evidence type="ECO:0000259" key="1">
    <source>
        <dbReference type="Pfam" id="PF02010"/>
    </source>
</evidence>
<feature type="domain" description="PKD/REJ-like" evidence="1">
    <location>
        <begin position="1"/>
        <end position="160"/>
    </location>
</feature>
<proteinExistence type="predicted"/>
<sequence>PSQILPYGVYELKLTVTLVASPNLTSSSSVYVRIISAGVTANLIQYGTAMITRGYQQDLTLDPGTFSVDPDGYEFNPSDWDYKYYCRIYGLYQFPNILGSLLPIDDPRTDPSNPSCFSNLPDNKTWIYDGFTDSPKSSITILSGSLSPNFTYQLMVQMEFHLNSSIQTMSYLLVRTDDIQSQLIVIG</sequence>
<dbReference type="EMBL" id="CAJOAY010001017">
    <property type="protein sequence ID" value="CAF3777854.1"/>
    <property type="molecule type" value="Genomic_DNA"/>
</dbReference>
<comment type="caution">
    <text evidence="2">The sequence shown here is derived from an EMBL/GenBank/DDBJ whole genome shotgun (WGS) entry which is preliminary data.</text>
</comment>
<name>A0A819A7R0_9BILA</name>